<reference evidence="1" key="1">
    <citation type="journal article" date="2014" name="Nat. Commun.">
        <title>The tobacco genome sequence and its comparison with those of tomato and potato.</title>
        <authorList>
            <person name="Sierro N."/>
            <person name="Battey J.N."/>
            <person name="Ouadi S."/>
            <person name="Bakaher N."/>
            <person name="Bovet L."/>
            <person name="Willig A."/>
            <person name="Goepfert S."/>
            <person name="Peitsch M.C."/>
            <person name="Ivanov N.V."/>
        </authorList>
    </citation>
    <scope>NUCLEOTIDE SEQUENCE [LARGE SCALE GENOMIC DNA]</scope>
</reference>
<keyword evidence="1" id="KW-1185">Reference proteome</keyword>
<name>A0AC58T5Q7_TOBAC</name>
<accession>A0AC58T5Q7</accession>
<proteinExistence type="predicted"/>
<protein>
    <submittedName>
        <fullName evidence="2">Uncharacterized protein LOC142172774</fullName>
    </submittedName>
</protein>
<evidence type="ECO:0000313" key="1">
    <source>
        <dbReference type="Proteomes" id="UP000790787"/>
    </source>
</evidence>
<reference evidence="2" key="2">
    <citation type="submission" date="2025-08" db="UniProtKB">
        <authorList>
            <consortium name="RefSeq"/>
        </authorList>
    </citation>
    <scope>IDENTIFICATION</scope>
    <source>
        <tissue evidence="2">Leaf</tissue>
    </source>
</reference>
<dbReference type="Proteomes" id="UP000790787">
    <property type="component" value="Chromosome 18"/>
</dbReference>
<evidence type="ECO:0000313" key="2">
    <source>
        <dbReference type="RefSeq" id="XP_075092557.1"/>
    </source>
</evidence>
<sequence length="132" mass="15647">MALMGFNGKMDIATLIWNNITQPKHRFIVWLVVKYRLLTQERLAHLHIQVENANCCLCNSGIMETPQHLFGECSWFKTAREALLSWACIQMQPVTVNQVFKSIRWKHWKHIQKEIVASIWSDLVYHTWRARN</sequence>
<organism evidence="1 2">
    <name type="scientific">Nicotiana tabacum</name>
    <name type="common">Common tobacco</name>
    <dbReference type="NCBI Taxonomy" id="4097"/>
    <lineage>
        <taxon>Eukaryota</taxon>
        <taxon>Viridiplantae</taxon>
        <taxon>Streptophyta</taxon>
        <taxon>Embryophyta</taxon>
        <taxon>Tracheophyta</taxon>
        <taxon>Spermatophyta</taxon>
        <taxon>Magnoliopsida</taxon>
        <taxon>eudicotyledons</taxon>
        <taxon>Gunneridae</taxon>
        <taxon>Pentapetalae</taxon>
        <taxon>asterids</taxon>
        <taxon>lamiids</taxon>
        <taxon>Solanales</taxon>
        <taxon>Solanaceae</taxon>
        <taxon>Nicotianoideae</taxon>
        <taxon>Nicotianeae</taxon>
        <taxon>Nicotiana</taxon>
    </lineage>
</organism>
<dbReference type="RefSeq" id="XP_075092557.1">
    <property type="nucleotide sequence ID" value="XM_075236456.1"/>
</dbReference>
<gene>
    <name evidence="2" type="primary">LOC142172774</name>
</gene>